<proteinExistence type="predicted"/>
<keyword evidence="2" id="KW-1185">Reference proteome</keyword>
<reference evidence="1 2" key="1">
    <citation type="journal article" date="2015" name="Genome Announc.">
        <title>Genome Sequence of Mushroom Soft-Rot Pathogen Janthinobacterium agaricidamnosum.</title>
        <authorList>
            <person name="Graupner K."/>
            <person name="Lackner G."/>
            <person name="Hertweck C."/>
        </authorList>
    </citation>
    <scope>NUCLEOTIDE SEQUENCE [LARGE SCALE GENOMIC DNA]</scope>
    <source>
        <strain evidence="2">NBRC 102515 / DSM 9628</strain>
    </source>
</reference>
<sequence length="57" mass="6841">MKLNIFFNCMHGRPDYRYRQGILIHKVSHGNIYCVFFAFCANHMHAIQILRILFDIL</sequence>
<gene>
    <name evidence="1" type="ORF">GJA_5561</name>
</gene>
<organism evidence="1 2">
    <name type="scientific">Janthinobacterium agaricidamnosum NBRC 102515 = DSM 9628</name>
    <dbReference type="NCBI Taxonomy" id="1349767"/>
    <lineage>
        <taxon>Bacteria</taxon>
        <taxon>Pseudomonadati</taxon>
        <taxon>Pseudomonadota</taxon>
        <taxon>Betaproteobacteria</taxon>
        <taxon>Burkholderiales</taxon>
        <taxon>Oxalobacteraceae</taxon>
        <taxon>Janthinobacterium</taxon>
    </lineage>
</organism>
<accession>W0VF99</accession>
<evidence type="ECO:0000313" key="1">
    <source>
        <dbReference type="EMBL" id="CDG86148.1"/>
    </source>
</evidence>
<name>W0VF99_9BURK</name>
<evidence type="ECO:0000313" key="2">
    <source>
        <dbReference type="Proteomes" id="UP000027604"/>
    </source>
</evidence>
<dbReference type="STRING" id="1349767.GJA_5561"/>
<dbReference type="EMBL" id="HG322949">
    <property type="protein sequence ID" value="CDG86148.1"/>
    <property type="molecule type" value="Genomic_DNA"/>
</dbReference>
<dbReference type="KEGG" id="jag:GJA_5561"/>
<dbReference type="HOGENOM" id="CLU_2990621_0_0_4"/>
<protein>
    <submittedName>
        <fullName evidence="1">Uncharacterized protein</fullName>
    </submittedName>
</protein>
<dbReference type="AlphaFoldDB" id="W0VF99"/>
<dbReference type="Proteomes" id="UP000027604">
    <property type="component" value="Chromosome I"/>
</dbReference>
<dbReference type="PATRIC" id="fig|1349767.4.peg.2635"/>